<dbReference type="Gene3D" id="2.40.128.320">
    <property type="entry name" value="Protein HRI1, N-terminal domain"/>
    <property type="match status" value="1"/>
</dbReference>
<dbReference type="InterPro" id="IPR031818">
    <property type="entry name" value="Hri1"/>
</dbReference>
<keyword evidence="5" id="KW-0963">Cytoplasm</keyword>
<dbReference type="GO" id="GO:0005737">
    <property type="term" value="C:cytoplasm"/>
    <property type="evidence" value="ECO:0007669"/>
    <property type="project" value="UniProtKB-SubCell"/>
</dbReference>
<accession>A0A8H4C6K8</accession>
<reference evidence="8" key="2">
    <citation type="submission" date="2020-03" db="EMBL/GenBank/DDBJ databases">
        <authorList>
            <person name="Fu F.-F."/>
            <person name="Chen J."/>
        </authorList>
    </citation>
    <scope>NUCLEOTIDE SEQUENCE</scope>
    <source>
        <strain evidence="8">Lc1</strain>
    </source>
</reference>
<dbReference type="RefSeq" id="XP_045257362.1">
    <property type="nucleotide sequence ID" value="XM_045410471.1"/>
</dbReference>
<dbReference type="Proteomes" id="UP000613401">
    <property type="component" value="Unassembled WGS sequence"/>
</dbReference>
<dbReference type="GeneID" id="69017677"/>
<comment type="similarity">
    <text evidence="3">Belongs to the HRI1 family.</text>
</comment>
<keyword evidence="7" id="KW-0175">Coiled coil</keyword>
<evidence type="ECO:0000313" key="8">
    <source>
        <dbReference type="EMBL" id="KAF3798202.1"/>
    </source>
</evidence>
<evidence type="ECO:0000256" key="6">
    <source>
        <dbReference type="ARBA" id="ARBA00023242"/>
    </source>
</evidence>
<dbReference type="SUPFAM" id="SSF54637">
    <property type="entry name" value="Thioesterase/thiol ester dehydrase-isomerase"/>
    <property type="match status" value="1"/>
</dbReference>
<proteinExistence type="inferred from homology"/>
<dbReference type="GO" id="GO:0005634">
    <property type="term" value="C:nucleus"/>
    <property type="evidence" value="ECO:0007669"/>
    <property type="project" value="UniProtKB-SubCell"/>
</dbReference>
<dbReference type="Pfam" id="PF13279">
    <property type="entry name" value="4HBT_2"/>
    <property type="match status" value="1"/>
</dbReference>
<evidence type="ECO:0000256" key="3">
    <source>
        <dbReference type="ARBA" id="ARBA00005229"/>
    </source>
</evidence>
<dbReference type="EMBL" id="WVTB01000101">
    <property type="protein sequence ID" value="KAF3798202.1"/>
    <property type="molecule type" value="Genomic_DNA"/>
</dbReference>
<dbReference type="Gene3D" id="3.10.129.10">
    <property type="entry name" value="Hotdog Thioesterase"/>
    <property type="match status" value="1"/>
</dbReference>
<name>A0A8H4C6K8_COLGL</name>
<dbReference type="CDD" id="cd11693">
    <property type="entry name" value="HRI1_C_like"/>
    <property type="match status" value="1"/>
</dbReference>
<dbReference type="CDD" id="cd11692">
    <property type="entry name" value="HRI1_N_like"/>
    <property type="match status" value="1"/>
</dbReference>
<dbReference type="AlphaFoldDB" id="A0A8H4C6K8"/>
<feature type="coiled-coil region" evidence="7">
    <location>
        <begin position="234"/>
        <end position="268"/>
    </location>
</feature>
<comment type="caution">
    <text evidence="8">The sequence shown here is derived from an EMBL/GenBank/DDBJ whole genome shotgun (WGS) entry which is preliminary data.</text>
</comment>
<keyword evidence="6" id="KW-0539">Nucleus</keyword>
<protein>
    <recommendedName>
        <fullName evidence="4">Protein HRI1</fullName>
    </recommendedName>
</protein>
<dbReference type="InterPro" id="IPR038744">
    <property type="entry name" value="Hri1_N"/>
</dbReference>
<keyword evidence="9" id="KW-1185">Reference proteome</keyword>
<dbReference type="InterPro" id="IPR029069">
    <property type="entry name" value="HotDog_dom_sf"/>
</dbReference>
<comment type="subcellular location">
    <subcellularLocation>
        <location evidence="2">Cytoplasm</location>
    </subcellularLocation>
    <subcellularLocation>
        <location evidence="1">Nucleus</location>
    </subcellularLocation>
</comment>
<reference evidence="8" key="1">
    <citation type="journal article" date="2020" name="Phytopathology">
        <title>Genome sequence and comparative analysis of Colletotrichum gloeosporioides isolated from Liriodendron leaves.</title>
        <authorList>
            <person name="Fu F.F."/>
            <person name="Hao Z."/>
            <person name="Wang P."/>
            <person name="Lu Y."/>
            <person name="Xue L.J."/>
            <person name="Wei G."/>
            <person name="Tian Y."/>
            <person name="Baishi H."/>
            <person name="Xu H."/>
            <person name="Shi J."/>
            <person name="Cheng T."/>
            <person name="Wang G."/>
            <person name="Yi Y."/>
            <person name="Chen J."/>
        </authorList>
    </citation>
    <scope>NUCLEOTIDE SEQUENCE</scope>
    <source>
        <strain evidence="8">Lc1</strain>
    </source>
</reference>
<gene>
    <name evidence="8" type="ORF">GCG54_00010549</name>
</gene>
<evidence type="ECO:0000256" key="4">
    <source>
        <dbReference type="ARBA" id="ARBA00017063"/>
    </source>
</evidence>
<sequence length="521" mass="58620">MRASISALRGPVARRCFGTTTRLAASENGTGAAVNPRWLSELQARIKRVAGLKLDGAQKEELKGLREAVDGQWLELLAGREGFLTGPGWRGLDKHTVTWGDQDAMVRFIEGRCHVNNVVYNKYAESARVNWLRNFATTVDPENADEWNQLMSPKDIGLIMRSIKTDYKFPMAYPDNVTVLHKLAAKPTYESDFVLLEALLVSDRHRRPAARCFEDIVVYDYKTAKRTALKPFMVDRLRETYEAQERSKQECEEKIEELVKVVERLEKSANLSLKEENTNIKMGSISFREHIRWVPDEASEPTSTIVLTSPQRRFVDLRILKAPTAEGQEAHGAGRLEWGIAGTSSSSIIPDGKGGEVRHSRWDHWIDSRTTEPETAGDEGDMYPQEGDLTLEKGRMVNPATGQECDYEELWRDVDPEPASVKADDAVKPECVVLKYESEASKARGMIVWLGRFCQGISRVGEDVSAERWEWKEEEGWKKTIRIGAKGTMPCEVLLKTGAQLSVGAHVKHGEMVWDVLESSG</sequence>
<evidence type="ECO:0000313" key="9">
    <source>
        <dbReference type="Proteomes" id="UP000613401"/>
    </source>
</evidence>
<evidence type="ECO:0000256" key="2">
    <source>
        <dbReference type="ARBA" id="ARBA00004496"/>
    </source>
</evidence>
<organism evidence="8 9">
    <name type="scientific">Colletotrichum gloeosporioides</name>
    <name type="common">Anthracnose fungus</name>
    <name type="synonym">Glomerella cingulata</name>
    <dbReference type="NCBI Taxonomy" id="474922"/>
    <lineage>
        <taxon>Eukaryota</taxon>
        <taxon>Fungi</taxon>
        <taxon>Dikarya</taxon>
        <taxon>Ascomycota</taxon>
        <taxon>Pezizomycotina</taxon>
        <taxon>Sordariomycetes</taxon>
        <taxon>Hypocreomycetidae</taxon>
        <taxon>Glomerellales</taxon>
        <taxon>Glomerellaceae</taxon>
        <taxon>Colletotrichum</taxon>
        <taxon>Colletotrichum gloeosporioides species complex</taxon>
    </lineage>
</organism>
<dbReference type="Pfam" id="PF16815">
    <property type="entry name" value="HRI1"/>
    <property type="match status" value="1"/>
</dbReference>
<evidence type="ECO:0000256" key="1">
    <source>
        <dbReference type="ARBA" id="ARBA00004123"/>
    </source>
</evidence>
<evidence type="ECO:0000256" key="7">
    <source>
        <dbReference type="SAM" id="Coils"/>
    </source>
</evidence>
<evidence type="ECO:0000256" key="5">
    <source>
        <dbReference type="ARBA" id="ARBA00022490"/>
    </source>
</evidence>
<dbReference type="CDD" id="cd00586">
    <property type="entry name" value="4HBT"/>
    <property type="match status" value="1"/>
</dbReference>
<dbReference type="InterPro" id="IPR043047">
    <property type="entry name" value="Hri1_N_sf"/>
</dbReference>